<organism evidence="2 3">
    <name type="scientific">Paractinoplanes rhizophilus</name>
    <dbReference type="NCBI Taxonomy" id="1416877"/>
    <lineage>
        <taxon>Bacteria</taxon>
        <taxon>Bacillati</taxon>
        <taxon>Actinomycetota</taxon>
        <taxon>Actinomycetes</taxon>
        <taxon>Micromonosporales</taxon>
        <taxon>Micromonosporaceae</taxon>
        <taxon>Paractinoplanes</taxon>
    </lineage>
</organism>
<protein>
    <recommendedName>
        <fullName evidence="4">Glutaredoxin</fullName>
    </recommendedName>
</protein>
<evidence type="ECO:0000313" key="3">
    <source>
        <dbReference type="Proteomes" id="UP001596548"/>
    </source>
</evidence>
<comment type="caution">
    <text evidence="2">The sequence shown here is derived from an EMBL/GenBank/DDBJ whole genome shotgun (WGS) entry which is preliminary data.</text>
</comment>
<evidence type="ECO:0000256" key="1">
    <source>
        <dbReference type="SAM" id="Phobius"/>
    </source>
</evidence>
<keyword evidence="1" id="KW-1133">Transmembrane helix</keyword>
<dbReference type="Gene3D" id="3.40.30.10">
    <property type="entry name" value="Glutaredoxin"/>
    <property type="match status" value="1"/>
</dbReference>
<dbReference type="InterPro" id="IPR036249">
    <property type="entry name" value="Thioredoxin-like_sf"/>
</dbReference>
<dbReference type="SUPFAM" id="SSF52833">
    <property type="entry name" value="Thioredoxin-like"/>
    <property type="match status" value="1"/>
</dbReference>
<evidence type="ECO:0000313" key="2">
    <source>
        <dbReference type="EMBL" id="MFC7276818.1"/>
    </source>
</evidence>
<dbReference type="EMBL" id="JBHTBJ010000017">
    <property type="protein sequence ID" value="MFC7276818.1"/>
    <property type="molecule type" value="Genomic_DNA"/>
</dbReference>
<keyword evidence="1" id="KW-0812">Transmembrane</keyword>
<name>A0ABW2HUF8_9ACTN</name>
<dbReference type="Proteomes" id="UP001596548">
    <property type="component" value="Unassembled WGS sequence"/>
</dbReference>
<dbReference type="RefSeq" id="WP_378971618.1">
    <property type="nucleotide sequence ID" value="NZ_JBHTBJ010000017.1"/>
</dbReference>
<sequence length="135" mass="14714">MLRRWGLSGVLFALAAAYGGARLLDDRLVGAVLFVGFFAALGVVVSPWMFPRSVSAAEAARLSAADGRPIVYWRLRCPWCLRLRWALRGRAGRLHWVDVWKDPSAAASVEAVPTVVLNGTTLVNPTASAVRELVR</sequence>
<feature type="transmembrane region" description="Helical" evidence="1">
    <location>
        <begin position="29"/>
        <end position="50"/>
    </location>
</feature>
<reference evidence="3" key="1">
    <citation type="journal article" date="2019" name="Int. J. Syst. Evol. Microbiol.">
        <title>The Global Catalogue of Microorganisms (GCM) 10K type strain sequencing project: providing services to taxonomists for standard genome sequencing and annotation.</title>
        <authorList>
            <consortium name="The Broad Institute Genomics Platform"/>
            <consortium name="The Broad Institute Genome Sequencing Center for Infectious Disease"/>
            <person name="Wu L."/>
            <person name="Ma J."/>
        </authorList>
    </citation>
    <scope>NUCLEOTIDE SEQUENCE [LARGE SCALE GENOMIC DNA]</scope>
    <source>
        <strain evidence="3">XZYJT-10</strain>
    </source>
</reference>
<proteinExistence type="predicted"/>
<keyword evidence="3" id="KW-1185">Reference proteome</keyword>
<gene>
    <name evidence="2" type="ORF">ACFQS1_22740</name>
</gene>
<evidence type="ECO:0008006" key="4">
    <source>
        <dbReference type="Google" id="ProtNLM"/>
    </source>
</evidence>
<accession>A0ABW2HUF8</accession>
<keyword evidence="1" id="KW-0472">Membrane</keyword>